<evidence type="ECO:0000256" key="4">
    <source>
        <dbReference type="ARBA" id="ARBA00023136"/>
    </source>
</evidence>
<dbReference type="AlphaFoldDB" id="A0A1B0D2Z8"/>
<dbReference type="InterPro" id="IPR013057">
    <property type="entry name" value="AA_transpt_TM"/>
</dbReference>
<evidence type="ECO:0000256" key="3">
    <source>
        <dbReference type="ARBA" id="ARBA00022989"/>
    </source>
</evidence>
<dbReference type="GO" id="GO:0005774">
    <property type="term" value="C:vacuolar membrane"/>
    <property type="evidence" value="ECO:0007669"/>
    <property type="project" value="TreeGrafter"/>
</dbReference>
<evidence type="ECO:0000259" key="5">
    <source>
        <dbReference type="Pfam" id="PF01490"/>
    </source>
</evidence>
<dbReference type="PANTHER" id="PTHR22950:SF494">
    <property type="entry name" value="GH04538P"/>
    <property type="match status" value="1"/>
</dbReference>
<dbReference type="EMBL" id="AJVK01023161">
    <property type="status" value="NOT_ANNOTATED_CDS"/>
    <property type="molecule type" value="Genomic_DNA"/>
</dbReference>
<dbReference type="EMBL" id="AJVK01023163">
    <property type="status" value="NOT_ANNOTATED_CDS"/>
    <property type="molecule type" value="Genomic_DNA"/>
</dbReference>
<comment type="subcellular location">
    <subcellularLocation>
        <location evidence="1">Membrane</location>
        <topology evidence="1">Multi-pass membrane protein</topology>
    </subcellularLocation>
</comment>
<dbReference type="PANTHER" id="PTHR22950">
    <property type="entry name" value="AMINO ACID TRANSPORTER"/>
    <property type="match status" value="1"/>
</dbReference>
<dbReference type="EMBL" id="AJVK01023162">
    <property type="status" value="NOT_ANNOTATED_CDS"/>
    <property type="molecule type" value="Genomic_DNA"/>
</dbReference>
<evidence type="ECO:0000256" key="2">
    <source>
        <dbReference type="ARBA" id="ARBA00022692"/>
    </source>
</evidence>
<evidence type="ECO:0000313" key="7">
    <source>
        <dbReference type="Proteomes" id="UP000092462"/>
    </source>
</evidence>
<dbReference type="EnsemblMetazoa" id="PPAI001721-RA">
    <property type="protein sequence ID" value="PPAI001721-PA"/>
    <property type="gene ID" value="PPAI001721"/>
</dbReference>
<accession>A0A1B0D2Z8</accession>
<dbReference type="GO" id="GO:0015179">
    <property type="term" value="F:L-amino acid transmembrane transporter activity"/>
    <property type="evidence" value="ECO:0007669"/>
    <property type="project" value="TreeGrafter"/>
</dbReference>
<name>A0A1B0D2Z8_PHLPP</name>
<keyword evidence="4" id="KW-0472">Membrane</keyword>
<protein>
    <recommendedName>
        <fullName evidence="5">Amino acid transporter transmembrane domain-containing protein</fullName>
    </recommendedName>
</protein>
<feature type="domain" description="Amino acid transporter transmembrane" evidence="5">
    <location>
        <begin position="52"/>
        <end position="180"/>
    </location>
</feature>
<keyword evidence="2" id="KW-0812">Transmembrane</keyword>
<dbReference type="Proteomes" id="UP000092462">
    <property type="component" value="Unassembled WGS sequence"/>
</dbReference>
<sequence length="194" mass="21506">MAEKTPSAPPSEEKPIGFNLSEFNSTTILTEKQKLEDEEDYNPFVHRVVEKPNSLAQTAQILIALAILFTFGLQFYVPMDILWRKLEHRIPKEKHNISQIAIRTGIILICSAVAAAVPNLEPFIGLVGALFFSTLGLLVPAVVETIFKWPDNLGPLKLILVKNIIVGIFAIFALVSGSIVSISEIVEIYRGEEH</sequence>
<dbReference type="Pfam" id="PF01490">
    <property type="entry name" value="Aa_trans"/>
    <property type="match status" value="1"/>
</dbReference>
<reference evidence="6" key="1">
    <citation type="submission" date="2022-08" db="UniProtKB">
        <authorList>
            <consortium name="EnsemblMetazoa"/>
        </authorList>
    </citation>
    <scope>IDENTIFICATION</scope>
    <source>
        <strain evidence="6">Israel</strain>
    </source>
</reference>
<evidence type="ECO:0000313" key="6">
    <source>
        <dbReference type="EnsemblMetazoa" id="PPAI001721-PA"/>
    </source>
</evidence>
<evidence type="ECO:0000256" key="1">
    <source>
        <dbReference type="ARBA" id="ARBA00004141"/>
    </source>
</evidence>
<dbReference type="VEuPathDB" id="VectorBase:PPAPM1_006650"/>
<proteinExistence type="predicted"/>
<keyword evidence="7" id="KW-1185">Reference proteome</keyword>
<organism evidence="6 7">
    <name type="scientific">Phlebotomus papatasi</name>
    <name type="common">Sandfly</name>
    <dbReference type="NCBI Taxonomy" id="29031"/>
    <lineage>
        <taxon>Eukaryota</taxon>
        <taxon>Metazoa</taxon>
        <taxon>Ecdysozoa</taxon>
        <taxon>Arthropoda</taxon>
        <taxon>Hexapoda</taxon>
        <taxon>Insecta</taxon>
        <taxon>Pterygota</taxon>
        <taxon>Neoptera</taxon>
        <taxon>Endopterygota</taxon>
        <taxon>Diptera</taxon>
        <taxon>Nematocera</taxon>
        <taxon>Psychodoidea</taxon>
        <taxon>Psychodidae</taxon>
        <taxon>Phlebotomus</taxon>
        <taxon>Phlebotomus</taxon>
    </lineage>
</organism>
<keyword evidence="3" id="KW-1133">Transmembrane helix</keyword>
<dbReference type="VEuPathDB" id="VectorBase:PPAI001721"/>